<dbReference type="AlphaFoldDB" id="A0A9P4M8L3"/>
<gene>
    <name evidence="6" type="ORF">NA57DRAFT_64477</name>
</gene>
<feature type="active site" description="Proton donor" evidence="4">
    <location>
        <position position="293"/>
    </location>
</feature>
<proteinExistence type="inferred from homology"/>
<dbReference type="PANTHER" id="PTHR21661:SF35">
    <property type="entry name" value="EPOXIDE HYDROLASE"/>
    <property type="match status" value="1"/>
</dbReference>
<reference evidence="6" key="1">
    <citation type="journal article" date="2020" name="Stud. Mycol.">
        <title>101 Dothideomycetes genomes: a test case for predicting lifestyles and emergence of pathogens.</title>
        <authorList>
            <person name="Haridas S."/>
            <person name="Albert R."/>
            <person name="Binder M."/>
            <person name="Bloem J."/>
            <person name="Labutti K."/>
            <person name="Salamov A."/>
            <person name="Andreopoulos B."/>
            <person name="Baker S."/>
            <person name="Barry K."/>
            <person name="Bills G."/>
            <person name="Bluhm B."/>
            <person name="Cannon C."/>
            <person name="Castanera R."/>
            <person name="Culley D."/>
            <person name="Daum C."/>
            <person name="Ezra D."/>
            <person name="Gonzalez J."/>
            <person name="Henrissat B."/>
            <person name="Kuo A."/>
            <person name="Liang C."/>
            <person name="Lipzen A."/>
            <person name="Lutzoni F."/>
            <person name="Magnuson J."/>
            <person name="Mondo S."/>
            <person name="Nolan M."/>
            <person name="Ohm R."/>
            <person name="Pangilinan J."/>
            <person name="Park H.-J."/>
            <person name="Ramirez L."/>
            <person name="Alfaro M."/>
            <person name="Sun H."/>
            <person name="Tritt A."/>
            <person name="Yoshinaga Y."/>
            <person name="Zwiers L.-H."/>
            <person name="Turgeon B."/>
            <person name="Goodwin S."/>
            <person name="Spatafora J."/>
            <person name="Crous P."/>
            <person name="Grigoriev I."/>
        </authorList>
    </citation>
    <scope>NUCLEOTIDE SEQUENCE</scope>
    <source>
        <strain evidence="6">CBS 133067</strain>
    </source>
</reference>
<sequence length="394" mass="44804">MPFQLNVSDADLETLQKKLEMARLPDEPIGFTVEQGVPVSEMHRLVEYWLKTYLPNWRNHEAALNRLPMYTETVSTDQFGDLDIHFIHQRSSVKEAIPLLFVHGWPGNFLEVTKLLPLLTEGGADSPAFHVVAPSLPNYGFSEGVSKTGFNLRHYGEVGDWGSLITQMMGRNYHENLRAVHINFVFFDPMNLLKQPLRLLQALIIPWTKFEWQGLKSAWSYITTGNAYYKIHQTRPQTVAYCLADSPVALLGWIYEKLLHWTDNYPWTEDEILTWVSIYWFSAAGPGASVRTYFEAETPTPPYGIPADKAFFAWNNVPLGLTQFPKDVMGIPRAFTRTLGNIVFENWASDGGHFAAWERPEVLARDLRRMFGRGGGAYGVVDGADGYHEDKKDA</sequence>
<dbReference type="PIRSF" id="PIRSF001112">
    <property type="entry name" value="Epoxide_hydrolase"/>
    <property type="match status" value="1"/>
</dbReference>
<dbReference type="PRINTS" id="PR00412">
    <property type="entry name" value="EPOXHYDRLASE"/>
</dbReference>
<name>A0A9P4M8L3_9PEZI</name>
<organism evidence="6 7">
    <name type="scientific">Rhizodiscina lignyota</name>
    <dbReference type="NCBI Taxonomy" id="1504668"/>
    <lineage>
        <taxon>Eukaryota</taxon>
        <taxon>Fungi</taxon>
        <taxon>Dikarya</taxon>
        <taxon>Ascomycota</taxon>
        <taxon>Pezizomycotina</taxon>
        <taxon>Dothideomycetes</taxon>
        <taxon>Pleosporomycetidae</taxon>
        <taxon>Aulographales</taxon>
        <taxon>Rhizodiscinaceae</taxon>
        <taxon>Rhizodiscina</taxon>
    </lineage>
</organism>
<evidence type="ECO:0000256" key="2">
    <source>
        <dbReference type="ARBA" id="ARBA00022797"/>
    </source>
</evidence>
<feature type="active site" description="Proton acceptor" evidence="4">
    <location>
        <position position="353"/>
    </location>
</feature>
<dbReference type="GO" id="GO:0004301">
    <property type="term" value="F:epoxide hydrolase activity"/>
    <property type="evidence" value="ECO:0007669"/>
    <property type="project" value="TreeGrafter"/>
</dbReference>
<comment type="similarity">
    <text evidence="1">Belongs to the peptidase S33 family.</text>
</comment>
<evidence type="ECO:0000313" key="6">
    <source>
        <dbReference type="EMBL" id="KAF2101773.1"/>
    </source>
</evidence>
<dbReference type="OrthoDB" id="7130006at2759"/>
<keyword evidence="3" id="KW-0378">Hydrolase</keyword>
<dbReference type="EMBL" id="ML978123">
    <property type="protein sequence ID" value="KAF2101773.1"/>
    <property type="molecule type" value="Genomic_DNA"/>
</dbReference>
<dbReference type="PANTHER" id="PTHR21661">
    <property type="entry name" value="EPOXIDE HYDROLASE 1-RELATED"/>
    <property type="match status" value="1"/>
</dbReference>
<dbReference type="Pfam" id="PF06441">
    <property type="entry name" value="EHN"/>
    <property type="match status" value="1"/>
</dbReference>
<dbReference type="Gene3D" id="3.40.50.1820">
    <property type="entry name" value="alpha/beta hydrolase"/>
    <property type="match status" value="1"/>
</dbReference>
<evidence type="ECO:0000256" key="4">
    <source>
        <dbReference type="PIRSR" id="PIRSR001112-1"/>
    </source>
</evidence>
<evidence type="ECO:0000256" key="1">
    <source>
        <dbReference type="ARBA" id="ARBA00010088"/>
    </source>
</evidence>
<keyword evidence="7" id="KW-1185">Reference proteome</keyword>
<dbReference type="Proteomes" id="UP000799772">
    <property type="component" value="Unassembled WGS sequence"/>
</dbReference>
<evidence type="ECO:0000256" key="3">
    <source>
        <dbReference type="ARBA" id="ARBA00022801"/>
    </source>
</evidence>
<keyword evidence="2" id="KW-0058">Aromatic hydrocarbons catabolism</keyword>
<comment type="caution">
    <text evidence="6">The sequence shown here is derived from an EMBL/GenBank/DDBJ whole genome shotgun (WGS) entry which is preliminary data.</text>
</comment>
<dbReference type="GO" id="GO:0097176">
    <property type="term" value="P:epoxide metabolic process"/>
    <property type="evidence" value="ECO:0007669"/>
    <property type="project" value="TreeGrafter"/>
</dbReference>
<dbReference type="InterPro" id="IPR000639">
    <property type="entry name" value="Epox_hydrolase-like"/>
</dbReference>
<feature type="domain" description="Epoxide hydrolase N-terminal" evidence="5">
    <location>
        <begin position="2"/>
        <end position="112"/>
    </location>
</feature>
<dbReference type="InterPro" id="IPR010497">
    <property type="entry name" value="Epoxide_hydro_N"/>
</dbReference>
<dbReference type="SUPFAM" id="SSF53474">
    <property type="entry name" value="alpha/beta-Hydrolases"/>
    <property type="match status" value="1"/>
</dbReference>
<evidence type="ECO:0000259" key="5">
    <source>
        <dbReference type="Pfam" id="PF06441"/>
    </source>
</evidence>
<dbReference type="InterPro" id="IPR029058">
    <property type="entry name" value="AB_hydrolase_fold"/>
</dbReference>
<feature type="active site" description="Nucleophile" evidence="4">
    <location>
        <position position="160"/>
    </location>
</feature>
<evidence type="ECO:0000313" key="7">
    <source>
        <dbReference type="Proteomes" id="UP000799772"/>
    </source>
</evidence>
<dbReference type="InterPro" id="IPR016292">
    <property type="entry name" value="Epoxide_hydrolase"/>
</dbReference>
<accession>A0A9P4M8L3</accession>
<protein>
    <submittedName>
        <fullName evidence="6">Alpha/beta-hydrolase</fullName>
    </submittedName>
</protein>